<accession>A0A4Q0STE2</accession>
<dbReference type="InterPro" id="IPR017853">
    <property type="entry name" value="GH"/>
</dbReference>
<reference evidence="4 5" key="1">
    <citation type="submission" date="2018-11" db="EMBL/GenBank/DDBJ databases">
        <authorList>
            <person name="Mardanov A.V."/>
            <person name="Ravin N.V."/>
            <person name="Dedysh S.N."/>
        </authorList>
    </citation>
    <scope>NUCLEOTIDE SEQUENCE [LARGE SCALE GENOMIC DNA]</scope>
    <source>
        <strain evidence="4 5">AF10</strain>
    </source>
</reference>
<dbReference type="SUPFAM" id="SSF51445">
    <property type="entry name" value="(Trans)glycosidases"/>
    <property type="match status" value="1"/>
</dbReference>
<dbReference type="PANTHER" id="PTHR11452">
    <property type="entry name" value="ALPHA-GALACTOSIDASE/ALPHA-N-ACETYLGALACTOSAMINIDASE"/>
    <property type="match status" value="1"/>
</dbReference>
<evidence type="ECO:0000256" key="3">
    <source>
        <dbReference type="ARBA" id="ARBA00023295"/>
    </source>
</evidence>
<dbReference type="AlphaFoldDB" id="A0A4Q0STE2"/>
<dbReference type="GO" id="GO:0005975">
    <property type="term" value="P:carbohydrate metabolic process"/>
    <property type="evidence" value="ECO:0007669"/>
    <property type="project" value="InterPro"/>
</dbReference>
<dbReference type="EMBL" id="RDSM01000005">
    <property type="protein sequence ID" value="RXH54225.1"/>
    <property type="molecule type" value="Genomic_DNA"/>
</dbReference>
<evidence type="ECO:0000313" key="5">
    <source>
        <dbReference type="Proteomes" id="UP000289437"/>
    </source>
</evidence>
<protein>
    <submittedName>
        <fullName evidence="4">Alpha-galactosidase</fullName>
    </submittedName>
</protein>
<evidence type="ECO:0000313" key="4">
    <source>
        <dbReference type="EMBL" id="RXH54225.1"/>
    </source>
</evidence>
<dbReference type="GO" id="GO:0004553">
    <property type="term" value="F:hydrolase activity, hydrolyzing O-glycosyl compounds"/>
    <property type="evidence" value="ECO:0007669"/>
    <property type="project" value="InterPro"/>
</dbReference>
<keyword evidence="5" id="KW-1185">Reference proteome</keyword>
<evidence type="ECO:0000256" key="2">
    <source>
        <dbReference type="ARBA" id="ARBA00022801"/>
    </source>
</evidence>
<comment type="similarity">
    <text evidence="1">Belongs to the glycosyl hydrolase 27 family.</text>
</comment>
<dbReference type="PANTHER" id="PTHR11452:SF75">
    <property type="entry name" value="ALPHA-GALACTOSIDASE MEL1"/>
    <property type="match status" value="1"/>
</dbReference>
<keyword evidence="2" id="KW-0378">Hydrolase</keyword>
<proteinExistence type="inferred from homology"/>
<dbReference type="InterPro" id="IPR013785">
    <property type="entry name" value="Aldolase_TIM"/>
</dbReference>
<dbReference type="InterPro" id="IPR002241">
    <property type="entry name" value="Glyco_hydro_27"/>
</dbReference>
<evidence type="ECO:0000256" key="1">
    <source>
        <dbReference type="ARBA" id="ARBA00009743"/>
    </source>
</evidence>
<name>A0A4Q0STE2_9BACT</name>
<comment type="caution">
    <text evidence="4">The sequence shown here is derived from an EMBL/GenBank/DDBJ whole genome shotgun (WGS) entry which is preliminary data.</text>
</comment>
<keyword evidence="3" id="KW-0326">Glycosidase</keyword>
<gene>
    <name evidence="4" type="ORF">GRAN_4876</name>
</gene>
<dbReference type="Proteomes" id="UP000289437">
    <property type="component" value="Unassembled WGS sequence"/>
</dbReference>
<dbReference type="Pfam" id="PF16499">
    <property type="entry name" value="Melibiase_2"/>
    <property type="match status" value="1"/>
</dbReference>
<reference evidence="5" key="2">
    <citation type="submission" date="2019-02" db="EMBL/GenBank/DDBJ databases">
        <title>Granulicella sibirica sp. nov., a psychrotolerant acidobacterium isolated from an organic soil layer in forested tundra, West Siberia.</title>
        <authorList>
            <person name="Oshkin I.Y."/>
            <person name="Kulichevskaya I.S."/>
            <person name="Rijpstra W.I.C."/>
            <person name="Sinninghe Damste J.S."/>
            <person name="Rakitin A.L."/>
            <person name="Ravin N.V."/>
            <person name="Dedysh S.N."/>
        </authorList>
    </citation>
    <scope>NUCLEOTIDE SEQUENCE [LARGE SCALE GENOMIC DNA]</scope>
    <source>
        <strain evidence="5">AF10</strain>
    </source>
</reference>
<dbReference type="Gene3D" id="3.20.20.70">
    <property type="entry name" value="Aldolase class I"/>
    <property type="match status" value="1"/>
</dbReference>
<organism evidence="4 5">
    <name type="scientific">Granulicella sibirica</name>
    <dbReference type="NCBI Taxonomy" id="2479048"/>
    <lineage>
        <taxon>Bacteria</taxon>
        <taxon>Pseudomonadati</taxon>
        <taxon>Acidobacteriota</taxon>
        <taxon>Terriglobia</taxon>
        <taxon>Terriglobales</taxon>
        <taxon>Acidobacteriaceae</taxon>
        <taxon>Granulicella</taxon>
    </lineage>
</organism>
<sequence>MGGNVWRTTGDIRDTWDCMDKIGFSQVAISSYTRPGHWNYPDMLEIGNGGMNADERLPPQQEHHPQCQGSLIFCTR</sequence>